<evidence type="ECO:0000256" key="1">
    <source>
        <dbReference type="SAM" id="MobiDB-lite"/>
    </source>
</evidence>
<reference evidence="2 3" key="1">
    <citation type="submission" date="2023-08" db="EMBL/GenBank/DDBJ databases">
        <title>Black Yeasts Isolated from many extreme environments.</title>
        <authorList>
            <person name="Coleine C."/>
            <person name="Stajich J.E."/>
            <person name="Selbmann L."/>
        </authorList>
    </citation>
    <scope>NUCLEOTIDE SEQUENCE [LARGE SCALE GENOMIC DNA]</scope>
    <source>
        <strain evidence="2 3">CCFEE 5935</strain>
    </source>
</reference>
<organism evidence="2 3">
    <name type="scientific">Saxophila tyrrhenica</name>
    <dbReference type="NCBI Taxonomy" id="1690608"/>
    <lineage>
        <taxon>Eukaryota</taxon>
        <taxon>Fungi</taxon>
        <taxon>Dikarya</taxon>
        <taxon>Ascomycota</taxon>
        <taxon>Pezizomycotina</taxon>
        <taxon>Dothideomycetes</taxon>
        <taxon>Dothideomycetidae</taxon>
        <taxon>Mycosphaerellales</taxon>
        <taxon>Extremaceae</taxon>
        <taxon>Saxophila</taxon>
    </lineage>
</organism>
<evidence type="ECO:0000313" key="2">
    <source>
        <dbReference type="EMBL" id="KAK5171872.1"/>
    </source>
</evidence>
<accession>A0AAV9PI19</accession>
<feature type="region of interest" description="Disordered" evidence="1">
    <location>
        <begin position="62"/>
        <end position="84"/>
    </location>
</feature>
<dbReference type="Proteomes" id="UP001337655">
    <property type="component" value="Unassembled WGS sequence"/>
</dbReference>
<name>A0AAV9PI19_9PEZI</name>
<keyword evidence="3" id="KW-1185">Reference proteome</keyword>
<proteinExistence type="predicted"/>
<comment type="caution">
    <text evidence="2">The sequence shown here is derived from an EMBL/GenBank/DDBJ whole genome shotgun (WGS) entry which is preliminary data.</text>
</comment>
<protein>
    <submittedName>
        <fullName evidence="2">Uncharacterized protein</fullName>
    </submittedName>
</protein>
<dbReference type="EMBL" id="JAVRRT010000005">
    <property type="protein sequence ID" value="KAK5171872.1"/>
    <property type="molecule type" value="Genomic_DNA"/>
</dbReference>
<sequence length="235" mass="25451">MAVDSEGVAQATICDAATRTDIIDQPGKKANELRDKALGLDLILIEIICSLSPADMQQAKKNSKQARLASTLTPTTTTAHTDEPDSRFLADRTACCEPCYTTSKLAYNPALSWIYLAACPGGLRHFQLDQEKETVPGEINGVLEEFVTSPRCSAVTVKADFCDGAGNEADLHCMVYVPTGVKVKDVVWYSGTLQDELKKEGKHCDGLIGEVAWVGGSDHAWIHTTVLGEDQDDFD</sequence>
<dbReference type="GeneID" id="89924855"/>
<dbReference type="RefSeq" id="XP_064660716.1">
    <property type="nucleotide sequence ID" value="XM_064800765.1"/>
</dbReference>
<evidence type="ECO:0000313" key="3">
    <source>
        <dbReference type="Proteomes" id="UP001337655"/>
    </source>
</evidence>
<gene>
    <name evidence="2" type="ORF">LTR77_003509</name>
</gene>
<dbReference type="AlphaFoldDB" id="A0AAV9PI19"/>